<dbReference type="EMBL" id="BPRB01000061">
    <property type="protein sequence ID" value="GJE59087.1"/>
    <property type="molecule type" value="Genomic_DNA"/>
</dbReference>
<name>A0ABQ4TW86_9HYPH</name>
<sequence>MTEPEPDSLRISLDKIERIEVDGEPHFRAFFRVFEFPNVFLWPVTIREVRTYAEAEVEAWKTFDGMRKRVAESASGNRPV</sequence>
<comment type="caution">
    <text evidence="1">The sequence shown here is derived from an EMBL/GenBank/DDBJ whole genome shotgun (WGS) entry which is preliminary data.</text>
</comment>
<organism evidence="1 2">
    <name type="scientific">Methylobacterium trifolii</name>
    <dbReference type="NCBI Taxonomy" id="1003092"/>
    <lineage>
        <taxon>Bacteria</taxon>
        <taxon>Pseudomonadati</taxon>
        <taxon>Pseudomonadota</taxon>
        <taxon>Alphaproteobacteria</taxon>
        <taxon>Hyphomicrobiales</taxon>
        <taxon>Methylobacteriaceae</taxon>
        <taxon>Methylobacterium</taxon>
    </lineage>
</organism>
<gene>
    <name evidence="1" type="ORF">MPOCJGCO_1174</name>
</gene>
<dbReference type="Proteomes" id="UP001055057">
    <property type="component" value="Unassembled WGS sequence"/>
</dbReference>
<accession>A0ABQ4TW86</accession>
<evidence type="ECO:0000313" key="2">
    <source>
        <dbReference type="Proteomes" id="UP001055057"/>
    </source>
</evidence>
<reference evidence="1" key="1">
    <citation type="journal article" date="2021" name="Front. Microbiol.">
        <title>Comprehensive Comparative Genomics and Phenotyping of Methylobacterium Species.</title>
        <authorList>
            <person name="Alessa O."/>
            <person name="Ogura Y."/>
            <person name="Fujitani Y."/>
            <person name="Takami H."/>
            <person name="Hayashi T."/>
            <person name="Sahin N."/>
            <person name="Tani A."/>
        </authorList>
    </citation>
    <scope>NUCLEOTIDE SEQUENCE</scope>
    <source>
        <strain evidence="1">DSM 23632</strain>
    </source>
</reference>
<dbReference type="RefSeq" id="WP_238181678.1">
    <property type="nucleotide sequence ID" value="NZ_BPRB01000061.1"/>
</dbReference>
<keyword evidence="2" id="KW-1185">Reference proteome</keyword>
<evidence type="ECO:0000313" key="1">
    <source>
        <dbReference type="EMBL" id="GJE59087.1"/>
    </source>
</evidence>
<protein>
    <submittedName>
        <fullName evidence="1">Uncharacterized protein</fullName>
    </submittedName>
</protein>
<reference evidence="1" key="2">
    <citation type="submission" date="2021-08" db="EMBL/GenBank/DDBJ databases">
        <authorList>
            <person name="Tani A."/>
            <person name="Ola A."/>
            <person name="Ogura Y."/>
            <person name="Katsura K."/>
            <person name="Hayashi T."/>
        </authorList>
    </citation>
    <scope>NUCLEOTIDE SEQUENCE</scope>
    <source>
        <strain evidence="1">DSM 23632</strain>
    </source>
</reference>
<proteinExistence type="predicted"/>